<dbReference type="AlphaFoldDB" id="A0A3N1UVS4"/>
<proteinExistence type="predicted"/>
<keyword evidence="3" id="KW-1185">Reference proteome</keyword>
<evidence type="ECO:0000313" key="2">
    <source>
        <dbReference type="EMBL" id="ROQ92011.1"/>
    </source>
</evidence>
<dbReference type="Proteomes" id="UP000276223">
    <property type="component" value="Unassembled WGS sequence"/>
</dbReference>
<gene>
    <name evidence="2" type="ORF">EDC27_1680</name>
</gene>
<comment type="caution">
    <text evidence="2">The sequence shown here is derived from an EMBL/GenBank/DDBJ whole genome shotgun (WGS) entry which is preliminary data.</text>
</comment>
<keyword evidence="1" id="KW-0812">Transmembrane</keyword>
<dbReference type="EMBL" id="RJVA01000012">
    <property type="protein sequence ID" value="ROQ92011.1"/>
    <property type="molecule type" value="Genomic_DNA"/>
</dbReference>
<keyword evidence="1" id="KW-0472">Membrane</keyword>
<evidence type="ECO:0000313" key="3">
    <source>
        <dbReference type="Proteomes" id="UP000276223"/>
    </source>
</evidence>
<protein>
    <submittedName>
        <fullName evidence="2">Uncharacterized protein</fullName>
    </submittedName>
</protein>
<reference evidence="2 3" key="1">
    <citation type="submission" date="2018-11" db="EMBL/GenBank/DDBJ databases">
        <title>Genomic Encyclopedia of Type Strains, Phase IV (KMG-IV): sequencing the most valuable type-strain genomes for metagenomic binning, comparative biology and taxonomic classification.</title>
        <authorList>
            <person name="Goeker M."/>
        </authorList>
    </citation>
    <scope>NUCLEOTIDE SEQUENCE [LARGE SCALE GENOMIC DNA]</scope>
    <source>
        <strain evidence="2 3">DSM 22027</strain>
    </source>
</reference>
<organism evidence="2 3">
    <name type="scientific">Desulfosoma caldarium</name>
    <dbReference type="NCBI Taxonomy" id="610254"/>
    <lineage>
        <taxon>Bacteria</taxon>
        <taxon>Pseudomonadati</taxon>
        <taxon>Thermodesulfobacteriota</taxon>
        <taxon>Syntrophobacteria</taxon>
        <taxon>Syntrophobacterales</taxon>
        <taxon>Syntrophobacteraceae</taxon>
        <taxon>Desulfosoma</taxon>
    </lineage>
</organism>
<sequence>MGEALIIFANGVLGVFLGMGVLYGAMHFLAWLVARMAKEEQS</sequence>
<evidence type="ECO:0000256" key="1">
    <source>
        <dbReference type="SAM" id="Phobius"/>
    </source>
</evidence>
<keyword evidence="1" id="KW-1133">Transmembrane helix</keyword>
<feature type="transmembrane region" description="Helical" evidence="1">
    <location>
        <begin position="6"/>
        <end position="34"/>
    </location>
</feature>
<name>A0A3N1UVS4_9BACT</name>
<accession>A0A3N1UVS4</accession>
<dbReference type="RefSeq" id="WP_281273135.1">
    <property type="nucleotide sequence ID" value="NZ_RJVA01000012.1"/>
</dbReference>